<dbReference type="GO" id="GO:0006107">
    <property type="term" value="P:oxaloacetate metabolic process"/>
    <property type="evidence" value="ECO:0007669"/>
    <property type="project" value="TreeGrafter"/>
</dbReference>
<dbReference type="PANTHER" id="PTHR32308">
    <property type="entry name" value="LYASE BETA SUBUNIT, PUTATIVE (AFU_ORTHOLOGUE AFUA_4G13030)-RELATED"/>
    <property type="match status" value="1"/>
</dbReference>
<dbReference type="PIRSF" id="PIRSF015582">
    <property type="entry name" value="Cit_lyase_B"/>
    <property type="match status" value="1"/>
</dbReference>
<dbReference type="PANTHER" id="PTHR32308:SF0">
    <property type="entry name" value="HPCH_HPAI ALDOLASE_CITRATE LYASE DOMAIN-CONTAINING PROTEIN"/>
    <property type="match status" value="1"/>
</dbReference>
<feature type="binding site" evidence="6">
    <location>
        <position position="130"/>
    </location>
    <ligand>
        <name>Mg(2+)</name>
        <dbReference type="ChEBI" id="CHEBI:18420"/>
    </ligand>
</feature>
<dbReference type="EMBL" id="SMAI01000004">
    <property type="protein sequence ID" value="TCT05665.1"/>
    <property type="molecule type" value="Genomic_DNA"/>
</dbReference>
<evidence type="ECO:0000256" key="6">
    <source>
        <dbReference type="PIRSR" id="PIRSR015582-2"/>
    </source>
</evidence>
<comment type="cofactor">
    <cofactor evidence="1">
        <name>Mg(2+)</name>
        <dbReference type="ChEBI" id="CHEBI:18420"/>
    </cofactor>
</comment>
<evidence type="ECO:0000256" key="5">
    <source>
        <dbReference type="PIRSR" id="PIRSR015582-1"/>
    </source>
</evidence>
<keyword evidence="3 6" id="KW-0479">Metal-binding</keyword>
<dbReference type="Proteomes" id="UP000294664">
    <property type="component" value="Unassembled WGS sequence"/>
</dbReference>
<organism evidence="8 9">
    <name type="scientific">Aquabacter spiritensis</name>
    <dbReference type="NCBI Taxonomy" id="933073"/>
    <lineage>
        <taxon>Bacteria</taxon>
        <taxon>Pseudomonadati</taxon>
        <taxon>Pseudomonadota</taxon>
        <taxon>Alphaproteobacteria</taxon>
        <taxon>Hyphomicrobiales</taxon>
        <taxon>Xanthobacteraceae</taxon>
        <taxon>Aquabacter</taxon>
    </lineage>
</organism>
<keyword evidence="8" id="KW-0456">Lyase</keyword>
<feature type="binding site" evidence="5">
    <location>
        <position position="130"/>
    </location>
    <ligand>
        <name>substrate</name>
    </ligand>
</feature>
<evidence type="ECO:0000256" key="1">
    <source>
        <dbReference type="ARBA" id="ARBA00001946"/>
    </source>
</evidence>
<dbReference type="InterPro" id="IPR040442">
    <property type="entry name" value="Pyrv_kinase-like_dom_sf"/>
</dbReference>
<comment type="similarity">
    <text evidence="2">Belongs to the HpcH/HpaI aldolase family.</text>
</comment>
<feature type="domain" description="HpcH/HpaI aldolase/citrate lyase" evidence="7">
    <location>
        <begin position="8"/>
        <end position="229"/>
    </location>
</feature>
<evidence type="ECO:0000256" key="2">
    <source>
        <dbReference type="ARBA" id="ARBA00005568"/>
    </source>
</evidence>
<dbReference type="GO" id="GO:0016829">
    <property type="term" value="F:lyase activity"/>
    <property type="evidence" value="ECO:0007669"/>
    <property type="project" value="UniProtKB-KW"/>
</dbReference>
<proteinExistence type="inferred from homology"/>
<dbReference type="GO" id="GO:0000287">
    <property type="term" value="F:magnesium ion binding"/>
    <property type="evidence" value="ECO:0007669"/>
    <property type="project" value="TreeGrafter"/>
</dbReference>
<keyword evidence="9" id="KW-1185">Reference proteome</keyword>
<evidence type="ECO:0000313" key="8">
    <source>
        <dbReference type="EMBL" id="TCT05665.1"/>
    </source>
</evidence>
<dbReference type="InterPro" id="IPR011206">
    <property type="entry name" value="Citrate_lyase_beta/mcl1/mcl2"/>
</dbReference>
<dbReference type="InterPro" id="IPR015813">
    <property type="entry name" value="Pyrv/PenolPyrv_kinase-like_dom"/>
</dbReference>
<dbReference type="OrthoDB" id="9800547at2"/>
<evidence type="ECO:0000256" key="3">
    <source>
        <dbReference type="ARBA" id="ARBA00022723"/>
    </source>
</evidence>
<dbReference type="RefSeq" id="WP_132030997.1">
    <property type="nucleotide sequence ID" value="NZ_SMAI01000004.1"/>
</dbReference>
<feature type="binding site" evidence="5">
    <location>
        <position position="67"/>
    </location>
    <ligand>
        <name>substrate</name>
    </ligand>
</feature>
<dbReference type="SUPFAM" id="SSF51621">
    <property type="entry name" value="Phosphoenolpyruvate/pyruvate domain"/>
    <property type="match status" value="1"/>
</dbReference>
<dbReference type="Gene3D" id="3.20.20.60">
    <property type="entry name" value="Phosphoenolpyruvate-binding domains"/>
    <property type="match status" value="1"/>
</dbReference>
<evidence type="ECO:0000256" key="4">
    <source>
        <dbReference type="ARBA" id="ARBA00022842"/>
    </source>
</evidence>
<reference evidence="8 9" key="1">
    <citation type="submission" date="2019-03" db="EMBL/GenBank/DDBJ databases">
        <title>Genomic Encyclopedia of Type Strains, Phase IV (KMG-IV): sequencing the most valuable type-strain genomes for metagenomic binning, comparative biology and taxonomic classification.</title>
        <authorList>
            <person name="Goeker M."/>
        </authorList>
    </citation>
    <scope>NUCLEOTIDE SEQUENCE [LARGE SCALE GENOMIC DNA]</scope>
    <source>
        <strain evidence="8 9">DSM 9035</strain>
    </source>
</reference>
<protein>
    <submittedName>
        <fullName evidence="8">Citrate lyase subunit beta/citryl-CoA lyase</fullName>
    </submittedName>
</protein>
<gene>
    <name evidence="8" type="ORF">EDC64_104223</name>
</gene>
<feature type="binding site" evidence="6">
    <location>
        <position position="160"/>
    </location>
    <ligand>
        <name>Mg(2+)</name>
        <dbReference type="ChEBI" id="CHEBI:18420"/>
    </ligand>
</feature>
<evidence type="ECO:0000259" key="7">
    <source>
        <dbReference type="Pfam" id="PF03328"/>
    </source>
</evidence>
<dbReference type="Pfam" id="PF03328">
    <property type="entry name" value="HpcH_HpaI"/>
    <property type="match status" value="1"/>
</dbReference>
<accession>A0A4R3M3C7</accession>
<keyword evidence="4 6" id="KW-0460">Magnesium</keyword>
<evidence type="ECO:0000313" key="9">
    <source>
        <dbReference type="Proteomes" id="UP000294664"/>
    </source>
</evidence>
<name>A0A4R3M3C7_9HYPH</name>
<sequence length="295" mass="31222">MNVAPLPRSLLFAPAVRPDLMVKAAASGADALIFDLEDSVPPAAKAEARRALTAALTAHIGPPVYVRINHPAADDAAADIAALAGERLAGVFLPKAERPEEVQYVDGLLRAAEARLGRPDGGLCLVPMIETCLGLRHAYDLARAAPRVGGACLSSGEEGDFMVDLGGRWTPEGEALLYARGRLACESRAAGIEWLIDGVFMALDDEPALRRDARTARNMGYVAKMAIHPRQIAAIHDAFSPTAAEIDHAAGLVDAMRAAEAGGRGAVRYRGMMVDYANLKRAQKILAQAERGKTA</sequence>
<dbReference type="AlphaFoldDB" id="A0A4R3M3C7"/>
<comment type="caution">
    <text evidence="8">The sequence shown here is derived from an EMBL/GenBank/DDBJ whole genome shotgun (WGS) entry which is preliminary data.</text>
</comment>
<dbReference type="InterPro" id="IPR005000">
    <property type="entry name" value="Aldolase/citrate-lyase_domain"/>
</dbReference>